<dbReference type="Proteomes" id="UP000222310">
    <property type="component" value="Unassembled WGS sequence"/>
</dbReference>
<protein>
    <submittedName>
        <fullName evidence="2">Uncharacterized protein</fullName>
    </submittedName>
</protein>
<name>A0A9Q5Z561_NOSLI</name>
<reference evidence="2 3" key="1">
    <citation type="submission" date="2015-02" db="EMBL/GenBank/DDBJ databases">
        <title>Nostoc linckia genome annotation.</title>
        <authorList>
            <person name="Zhou Z."/>
        </authorList>
    </citation>
    <scope>NUCLEOTIDE SEQUENCE [LARGE SCALE GENOMIC DNA]</scope>
    <source>
        <strain evidence="3">z8</strain>
    </source>
</reference>
<evidence type="ECO:0000256" key="1">
    <source>
        <dbReference type="SAM" id="MobiDB-lite"/>
    </source>
</evidence>
<sequence>MKINSQKTRHLNRGKAKGERGKGKGERGKAKGKPTLQRASPLKTNIQFKVGFILTRTYAKIT</sequence>
<comment type="caution">
    <text evidence="2">The sequence shown here is derived from an EMBL/GenBank/DDBJ whole genome shotgun (WGS) entry which is preliminary data.</text>
</comment>
<accession>A0A9Q5Z561</accession>
<feature type="compositionally biased region" description="Basic and acidic residues" evidence="1">
    <location>
        <begin position="16"/>
        <end position="29"/>
    </location>
</feature>
<organism evidence="2 3">
    <name type="scientific">Nostoc linckia z8</name>
    <dbReference type="NCBI Taxonomy" id="1628746"/>
    <lineage>
        <taxon>Bacteria</taxon>
        <taxon>Bacillati</taxon>
        <taxon>Cyanobacteriota</taxon>
        <taxon>Cyanophyceae</taxon>
        <taxon>Nostocales</taxon>
        <taxon>Nostocaceae</taxon>
        <taxon>Nostoc</taxon>
    </lineage>
</organism>
<feature type="region of interest" description="Disordered" evidence="1">
    <location>
        <begin position="1"/>
        <end position="41"/>
    </location>
</feature>
<gene>
    <name evidence="2" type="ORF">VF08_34580</name>
</gene>
<proteinExistence type="predicted"/>
<dbReference type="AlphaFoldDB" id="A0A9Q5Z561"/>
<dbReference type="EMBL" id="LAHD01000174">
    <property type="protein sequence ID" value="PHJ93981.1"/>
    <property type="molecule type" value="Genomic_DNA"/>
</dbReference>
<evidence type="ECO:0000313" key="3">
    <source>
        <dbReference type="Proteomes" id="UP000222310"/>
    </source>
</evidence>
<evidence type="ECO:0000313" key="2">
    <source>
        <dbReference type="EMBL" id="PHJ93981.1"/>
    </source>
</evidence>